<protein>
    <submittedName>
        <fullName evidence="2">DUF4197 domain-containing protein</fullName>
    </submittedName>
</protein>
<accession>A0A928UTZ6</accession>
<organism evidence="2 3">
    <name type="scientific">Sphingobacterium hungaricum</name>
    <dbReference type="NCBI Taxonomy" id="2082723"/>
    <lineage>
        <taxon>Bacteria</taxon>
        <taxon>Pseudomonadati</taxon>
        <taxon>Bacteroidota</taxon>
        <taxon>Sphingobacteriia</taxon>
        <taxon>Sphingobacteriales</taxon>
        <taxon>Sphingobacteriaceae</taxon>
        <taxon>Sphingobacterium</taxon>
    </lineage>
</organism>
<dbReference type="RefSeq" id="WP_196935560.1">
    <property type="nucleotide sequence ID" value="NZ_MU158698.1"/>
</dbReference>
<evidence type="ECO:0000313" key="3">
    <source>
        <dbReference type="Proteomes" id="UP000616201"/>
    </source>
</evidence>
<dbReference type="Proteomes" id="UP000616201">
    <property type="component" value="Unassembled WGS sequence"/>
</dbReference>
<name>A0A928UTZ6_9SPHI</name>
<feature type="signal peptide" evidence="1">
    <location>
        <begin position="1"/>
        <end position="22"/>
    </location>
</feature>
<gene>
    <name evidence="2" type="ORF">C4F49_05795</name>
</gene>
<comment type="caution">
    <text evidence="2">The sequence shown here is derived from an EMBL/GenBank/DDBJ whole genome shotgun (WGS) entry which is preliminary data.</text>
</comment>
<reference evidence="2" key="1">
    <citation type="submission" date="2018-02" db="EMBL/GenBank/DDBJ databases">
        <authorList>
            <person name="Vasarhelyi B.M."/>
            <person name="Deshmukh S."/>
            <person name="Balint B."/>
            <person name="Kukolya J."/>
        </authorList>
    </citation>
    <scope>NUCLEOTIDE SEQUENCE</scope>
    <source>
        <strain evidence="2">KB22</strain>
    </source>
</reference>
<proteinExistence type="predicted"/>
<keyword evidence="3" id="KW-1185">Reference proteome</keyword>
<keyword evidence="1" id="KW-0732">Signal</keyword>
<dbReference type="Pfam" id="PF13852">
    <property type="entry name" value="DUF4197"/>
    <property type="match status" value="1"/>
</dbReference>
<dbReference type="EMBL" id="PRDK01000003">
    <property type="protein sequence ID" value="MBE8713185.1"/>
    <property type="molecule type" value="Genomic_DNA"/>
</dbReference>
<sequence length="233" mass="25066">MKRFKIGMALVFAVCFFGISFGQTQPSKAQATTGIKTALEKGLTSSINTLSAKDGFLGNAAVKILMPPEAQKVEKTLRSMGLGSVCDQFISSMNHAAESAVKEATPVFVNALSKMTINDAYDILLSGQQDAATTFFKSSTSASLSEKFSPIVNAALGENSVNVYWNQLTTAYNKIPFSTSKLNTDLNAYVTQKAIDGLFIKVAEEELKIRSNFGGARSSSILKSVFGWADKQK</sequence>
<dbReference type="InterPro" id="IPR025245">
    <property type="entry name" value="DUF4197"/>
</dbReference>
<evidence type="ECO:0000313" key="2">
    <source>
        <dbReference type="EMBL" id="MBE8713185.1"/>
    </source>
</evidence>
<evidence type="ECO:0000256" key="1">
    <source>
        <dbReference type="SAM" id="SignalP"/>
    </source>
</evidence>
<dbReference type="AlphaFoldDB" id="A0A928UTZ6"/>
<feature type="chain" id="PRO_5037690238" evidence="1">
    <location>
        <begin position="23"/>
        <end position="233"/>
    </location>
</feature>